<feature type="region of interest" description="Disordered" evidence="2">
    <location>
        <begin position="525"/>
        <end position="544"/>
    </location>
</feature>
<sequence>MMVCSDNLFNSSSILNRNSNEVKHRSQISSQEYHSQTSEANPMSSSNRATGKIEDIVDLLRALDATFLASELESGDLSDDVCELLPSQILPAKPVCLQPVVCNHCKENGCCVTPRPESRVSIPIPNSPVTARVNETPVPRTGAYSSYRTNFTQQRVDGSRCQSICVKMNLMPRNQSKPKGSKDQSNKSTNAKQMRWGENTVIGEDDPTYHSIFNQMESLPSLKYLKQKLKEERDKSCRLENNRTPMSTNRNKTPQHIKDILVELPPIPNDLLERDALGNNDLCGWFQGQHPLLRQDVKSPGNHQIVRKTNRKVWYNPQGVDSTRECYYGVQGNFKLPFLYESAHSNLKKLPRAEVSNLEQNVVQNAYVEETSSLDLGEDLYGQKLHSRLITLPIDQSVVIQKKRLKAPKLPPLKCTAVIKASTGDPRTHWGSRRSNGILDEISIDSGSDREKRRPNSPVVSIMKPLPVKEIKQTKQLMNWSHRNVGPIKIPPLDLNALDAGSNSEANTVRREFLPNVLQKTPREKNEIDQEVKENKDPSEINESVPIPNVRHLLNIFDKTAQQKMNLPVCLLGDKIETTPLHHPHVRMEAPIKEYRYRRSNVPIDLVRLALRSKTANKGIYNVNSLLQNIPQNTCKRSSKKTTRKSLKHQEKVTVCLQKDNQIEQELKKLRNQLKENKKASRMLNGNFCGIDTERSGVARPSTPVTM</sequence>
<dbReference type="AlphaFoldDB" id="K1Q8L8"/>
<dbReference type="HOGENOM" id="CLU_390427_0_0_1"/>
<reference evidence="3" key="1">
    <citation type="journal article" date="2012" name="Nature">
        <title>The oyster genome reveals stress adaptation and complexity of shell formation.</title>
        <authorList>
            <person name="Zhang G."/>
            <person name="Fang X."/>
            <person name="Guo X."/>
            <person name="Li L."/>
            <person name="Luo R."/>
            <person name="Xu F."/>
            <person name="Yang P."/>
            <person name="Zhang L."/>
            <person name="Wang X."/>
            <person name="Qi H."/>
            <person name="Xiong Z."/>
            <person name="Que H."/>
            <person name="Xie Y."/>
            <person name="Holland P.W."/>
            <person name="Paps J."/>
            <person name="Zhu Y."/>
            <person name="Wu F."/>
            <person name="Chen Y."/>
            <person name="Wang J."/>
            <person name="Peng C."/>
            <person name="Meng J."/>
            <person name="Yang L."/>
            <person name="Liu J."/>
            <person name="Wen B."/>
            <person name="Zhang N."/>
            <person name="Huang Z."/>
            <person name="Zhu Q."/>
            <person name="Feng Y."/>
            <person name="Mount A."/>
            <person name="Hedgecock D."/>
            <person name="Xu Z."/>
            <person name="Liu Y."/>
            <person name="Domazet-Loso T."/>
            <person name="Du Y."/>
            <person name="Sun X."/>
            <person name="Zhang S."/>
            <person name="Liu B."/>
            <person name="Cheng P."/>
            <person name="Jiang X."/>
            <person name="Li J."/>
            <person name="Fan D."/>
            <person name="Wang W."/>
            <person name="Fu W."/>
            <person name="Wang T."/>
            <person name="Wang B."/>
            <person name="Zhang J."/>
            <person name="Peng Z."/>
            <person name="Li Y."/>
            <person name="Li N."/>
            <person name="Wang J."/>
            <person name="Chen M."/>
            <person name="He Y."/>
            <person name="Tan F."/>
            <person name="Song X."/>
            <person name="Zheng Q."/>
            <person name="Huang R."/>
            <person name="Yang H."/>
            <person name="Du X."/>
            <person name="Chen L."/>
            <person name="Yang M."/>
            <person name="Gaffney P.M."/>
            <person name="Wang S."/>
            <person name="Luo L."/>
            <person name="She Z."/>
            <person name="Ming Y."/>
            <person name="Huang W."/>
            <person name="Zhang S."/>
            <person name="Huang B."/>
            <person name="Zhang Y."/>
            <person name="Qu T."/>
            <person name="Ni P."/>
            <person name="Miao G."/>
            <person name="Wang J."/>
            <person name="Wang Q."/>
            <person name="Steinberg C.E."/>
            <person name="Wang H."/>
            <person name="Li N."/>
            <person name="Qian L."/>
            <person name="Zhang G."/>
            <person name="Li Y."/>
            <person name="Yang H."/>
            <person name="Liu X."/>
            <person name="Wang J."/>
            <person name="Yin Y."/>
            <person name="Wang J."/>
        </authorList>
    </citation>
    <scope>NUCLEOTIDE SEQUENCE [LARGE SCALE GENOMIC DNA]</scope>
    <source>
        <strain evidence="3">05x7-T-G4-1.051#20</strain>
    </source>
</reference>
<protein>
    <submittedName>
        <fullName evidence="3">Uncharacterized protein</fullName>
    </submittedName>
</protein>
<feature type="compositionally biased region" description="Polar residues" evidence="2">
    <location>
        <begin position="27"/>
        <end position="49"/>
    </location>
</feature>
<feature type="coiled-coil region" evidence="1">
    <location>
        <begin position="657"/>
        <end position="687"/>
    </location>
</feature>
<name>K1Q8L8_MAGGI</name>
<proteinExistence type="predicted"/>
<accession>K1Q8L8</accession>
<feature type="region of interest" description="Disordered" evidence="2">
    <location>
        <begin position="25"/>
        <end position="49"/>
    </location>
</feature>
<evidence type="ECO:0000256" key="2">
    <source>
        <dbReference type="SAM" id="MobiDB-lite"/>
    </source>
</evidence>
<organism evidence="3">
    <name type="scientific">Magallana gigas</name>
    <name type="common">Pacific oyster</name>
    <name type="synonym">Crassostrea gigas</name>
    <dbReference type="NCBI Taxonomy" id="29159"/>
    <lineage>
        <taxon>Eukaryota</taxon>
        <taxon>Metazoa</taxon>
        <taxon>Spiralia</taxon>
        <taxon>Lophotrochozoa</taxon>
        <taxon>Mollusca</taxon>
        <taxon>Bivalvia</taxon>
        <taxon>Autobranchia</taxon>
        <taxon>Pteriomorphia</taxon>
        <taxon>Ostreida</taxon>
        <taxon>Ostreoidea</taxon>
        <taxon>Ostreidae</taxon>
        <taxon>Magallana</taxon>
    </lineage>
</organism>
<dbReference type="InParanoid" id="K1Q8L8"/>
<gene>
    <name evidence="3" type="ORF">CGI_10024552</name>
</gene>
<evidence type="ECO:0000313" key="3">
    <source>
        <dbReference type="EMBL" id="EKC30318.1"/>
    </source>
</evidence>
<keyword evidence="1" id="KW-0175">Coiled coil</keyword>
<evidence type="ECO:0000256" key="1">
    <source>
        <dbReference type="SAM" id="Coils"/>
    </source>
</evidence>
<feature type="region of interest" description="Disordered" evidence="2">
    <location>
        <begin position="172"/>
        <end position="193"/>
    </location>
</feature>
<dbReference type="EMBL" id="JH818600">
    <property type="protein sequence ID" value="EKC30318.1"/>
    <property type="molecule type" value="Genomic_DNA"/>
</dbReference>
<feature type="compositionally biased region" description="Basic and acidic residues" evidence="2">
    <location>
        <begin position="525"/>
        <end position="539"/>
    </location>
</feature>